<dbReference type="GO" id="GO:0016787">
    <property type="term" value="F:hydrolase activity"/>
    <property type="evidence" value="ECO:0007669"/>
    <property type="project" value="UniProtKB-KW"/>
</dbReference>
<dbReference type="KEGG" id="xdi:EZH22_14335"/>
<proteinExistence type="inferred from homology"/>
<dbReference type="GO" id="GO:0046872">
    <property type="term" value="F:metal ion binding"/>
    <property type="evidence" value="ECO:0007669"/>
    <property type="project" value="UniProtKB-KW"/>
</dbReference>
<evidence type="ECO:0000256" key="2">
    <source>
        <dbReference type="ARBA" id="ARBA00022723"/>
    </source>
</evidence>
<dbReference type="AlphaFoldDB" id="A0A974SM65"/>
<dbReference type="PANTHER" id="PTHR42796">
    <property type="entry name" value="FUMARYLACETOACETATE HYDROLASE DOMAIN-CONTAINING PROTEIN 2A-RELATED"/>
    <property type="match status" value="1"/>
</dbReference>
<dbReference type="Gene3D" id="3.90.850.10">
    <property type="entry name" value="Fumarylacetoacetase-like, C-terminal domain"/>
    <property type="match status" value="1"/>
</dbReference>
<evidence type="ECO:0000256" key="1">
    <source>
        <dbReference type="ARBA" id="ARBA00010211"/>
    </source>
</evidence>
<dbReference type="GO" id="GO:0016853">
    <property type="term" value="F:isomerase activity"/>
    <property type="evidence" value="ECO:0007669"/>
    <property type="project" value="UniProtKB-ARBA"/>
</dbReference>
<sequence>MRIVHFEHGGRQLFGSRTPEGLRTFQGPASVSWDVLARALASREPLPVTGPVIPDGEARVLPPVPRPGKIVCIGLNYADHAREGGHPLPTYPAVFLRTATSITGHGQPLVCPPVSQQFDYEAELALVVGRRAHRVRAGDALSCVAGYTCFNDGSLRDYQRKSGQWTMGKNFDRSGALGPDLVTPDELPEGVGDLRITARLNGRTLQDGRTRDMIFSVPELIEIVSEVMTLEPGDVIATGTPAGVGFARTPPAFMAPGDVCEIEIEGIGVLRNVVASEEAAAPRQLKSKEAMQ</sequence>
<keyword evidence="4" id="KW-0378">Hydrolase</keyword>
<dbReference type="GO" id="GO:0019752">
    <property type="term" value="P:carboxylic acid metabolic process"/>
    <property type="evidence" value="ECO:0007669"/>
    <property type="project" value="UniProtKB-ARBA"/>
</dbReference>
<comment type="similarity">
    <text evidence="1">Belongs to the FAH family.</text>
</comment>
<dbReference type="PANTHER" id="PTHR42796:SF4">
    <property type="entry name" value="FUMARYLACETOACETATE HYDROLASE DOMAIN-CONTAINING PROTEIN 2A"/>
    <property type="match status" value="1"/>
</dbReference>
<dbReference type="Proteomes" id="UP000596427">
    <property type="component" value="Chromosome"/>
</dbReference>
<dbReference type="SUPFAM" id="SSF56529">
    <property type="entry name" value="FAH"/>
    <property type="match status" value="1"/>
</dbReference>
<dbReference type="InterPro" id="IPR051121">
    <property type="entry name" value="FAH"/>
</dbReference>
<reference evidence="4 5" key="1">
    <citation type="submission" date="2020-10" db="EMBL/GenBank/DDBJ databases">
        <title>Degradation of 1,4-Dioxane by Xanthobacter sp. YN2, via a Novel Group-2 Soluble Di-Iron Monooxygenase.</title>
        <authorList>
            <person name="Ma F."/>
            <person name="Wang Y."/>
            <person name="Yang J."/>
            <person name="Guo H."/>
            <person name="Su D."/>
            <person name="Yu L."/>
        </authorList>
    </citation>
    <scope>NUCLEOTIDE SEQUENCE [LARGE SCALE GENOMIC DNA]</scope>
    <source>
        <strain evidence="4 5">YN2</strain>
    </source>
</reference>
<keyword evidence="5" id="KW-1185">Reference proteome</keyword>
<evidence type="ECO:0000313" key="5">
    <source>
        <dbReference type="Proteomes" id="UP000596427"/>
    </source>
</evidence>
<accession>A0A974SM65</accession>
<dbReference type="InterPro" id="IPR011234">
    <property type="entry name" value="Fumarylacetoacetase-like_C"/>
</dbReference>
<evidence type="ECO:0000259" key="3">
    <source>
        <dbReference type="Pfam" id="PF01557"/>
    </source>
</evidence>
<gene>
    <name evidence="4" type="ORF">EZH22_14335</name>
</gene>
<keyword evidence="2" id="KW-0479">Metal-binding</keyword>
<protein>
    <submittedName>
        <fullName evidence="4">Fumarylacetoacetate hydrolase family protein</fullName>
    </submittedName>
</protein>
<dbReference type="FunFam" id="3.90.850.10:FF:000002">
    <property type="entry name" value="2-hydroxyhepta-2,4-diene-1,7-dioate isomerase"/>
    <property type="match status" value="1"/>
</dbReference>
<evidence type="ECO:0000313" key="4">
    <source>
        <dbReference type="EMBL" id="QRG09323.1"/>
    </source>
</evidence>
<feature type="domain" description="Fumarylacetoacetase-like C-terminal" evidence="3">
    <location>
        <begin position="69"/>
        <end position="274"/>
    </location>
</feature>
<dbReference type="Pfam" id="PF01557">
    <property type="entry name" value="FAA_hydrolase"/>
    <property type="match status" value="1"/>
</dbReference>
<dbReference type="InterPro" id="IPR036663">
    <property type="entry name" value="Fumarylacetoacetase_C_sf"/>
</dbReference>
<organism evidence="4 5">
    <name type="scientific">Xanthobacter dioxanivorans</name>
    <dbReference type="NCBI Taxonomy" id="2528964"/>
    <lineage>
        <taxon>Bacteria</taxon>
        <taxon>Pseudomonadati</taxon>
        <taxon>Pseudomonadota</taxon>
        <taxon>Alphaproteobacteria</taxon>
        <taxon>Hyphomicrobiales</taxon>
        <taxon>Xanthobacteraceae</taxon>
        <taxon>Xanthobacter</taxon>
    </lineage>
</organism>
<name>A0A974SM65_9HYPH</name>
<dbReference type="RefSeq" id="WP_203196246.1">
    <property type="nucleotide sequence ID" value="NZ_CP063362.1"/>
</dbReference>
<dbReference type="EMBL" id="CP063362">
    <property type="protein sequence ID" value="QRG09323.1"/>
    <property type="molecule type" value="Genomic_DNA"/>
</dbReference>